<evidence type="ECO:0000313" key="1">
    <source>
        <dbReference type="EMBL" id="KAJ9092393.1"/>
    </source>
</evidence>
<organism evidence="1 2">
    <name type="scientific">Naganishia friedmannii</name>
    <dbReference type="NCBI Taxonomy" id="89922"/>
    <lineage>
        <taxon>Eukaryota</taxon>
        <taxon>Fungi</taxon>
        <taxon>Dikarya</taxon>
        <taxon>Basidiomycota</taxon>
        <taxon>Agaricomycotina</taxon>
        <taxon>Tremellomycetes</taxon>
        <taxon>Filobasidiales</taxon>
        <taxon>Filobasidiaceae</taxon>
        <taxon>Naganishia</taxon>
    </lineage>
</organism>
<name>A0ACC2UZ95_9TREE</name>
<dbReference type="Proteomes" id="UP001227268">
    <property type="component" value="Unassembled WGS sequence"/>
</dbReference>
<protein>
    <submittedName>
        <fullName evidence="1">Uncharacterized protein</fullName>
    </submittedName>
</protein>
<evidence type="ECO:0000313" key="2">
    <source>
        <dbReference type="Proteomes" id="UP001227268"/>
    </source>
</evidence>
<comment type="caution">
    <text evidence="1">The sequence shown here is derived from an EMBL/GenBank/DDBJ whole genome shotgun (WGS) entry which is preliminary data.</text>
</comment>
<reference evidence="1" key="1">
    <citation type="submission" date="2023-04" db="EMBL/GenBank/DDBJ databases">
        <title>Draft Genome sequencing of Naganishia species isolated from polar environments using Oxford Nanopore Technology.</title>
        <authorList>
            <person name="Leo P."/>
            <person name="Venkateswaran K."/>
        </authorList>
    </citation>
    <scope>NUCLEOTIDE SEQUENCE</scope>
    <source>
        <strain evidence="1">MNA-CCFEE 5423</strain>
    </source>
</reference>
<accession>A0ACC2UZ95</accession>
<proteinExistence type="predicted"/>
<keyword evidence="2" id="KW-1185">Reference proteome</keyword>
<gene>
    <name evidence="1" type="ORF">QFC21_006895</name>
</gene>
<sequence>MSYPTPNLTSPSSDSLLLSPSTNTTTARYTTDNILLTRGRSRAQPIHLVRQALGVPHFGIAKGVVAPPSSRGRKAKEKVLVGGTSTPVMNQEVRRYGLPQLDGDKASGRANEVKKVLKPIMSRLPLSPSTITTIDDTSETRRSDSLYIELVEEADVFYTQARLPYLSEQDTQLWKSLHQFRPTRNDYGAAFKEVAGQVASTTNESRLVHPGLDVARLLREQDTTDMRPITKCPGFAKQASAYVSLIRQAFNWALLPPLPLHLAGKYYGVLFRSTRHSQHIASSTPSSLVGEKKSNASSSLYAADREAHEEAVQSGGLLMYWYGEPDAQGNNVATCIWTGRDAARRASRLEKHKLAAGLAGQVYESYELVRYCVRKIEGETGVRIEAWDE</sequence>
<dbReference type="EMBL" id="JASBWT010000039">
    <property type="protein sequence ID" value="KAJ9092393.1"/>
    <property type="molecule type" value="Genomic_DNA"/>
</dbReference>